<evidence type="ECO:0000313" key="1">
    <source>
        <dbReference type="EMBL" id="HJC35674.1"/>
    </source>
</evidence>
<protein>
    <submittedName>
        <fullName evidence="1">Uncharacterized protein</fullName>
    </submittedName>
</protein>
<dbReference type="AlphaFoldDB" id="A0A9D2NPP2"/>
<gene>
    <name evidence="1" type="ORF">H9702_00900</name>
</gene>
<reference evidence="1" key="1">
    <citation type="journal article" date="2021" name="PeerJ">
        <title>Extensive microbial diversity within the chicken gut microbiome revealed by metagenomics and culture.</title>
        <authorList>
            <person name="Gilroy R."/>
            <person name="Ravi A."/>
            <person name="Getino M."/>
            <person name="Pursley I."/>
            <person name="Horton D.L."/>
            <person name="Alikhan N.F."/>
            <person name="Baker D."/>
            <person name="Gharbi K."/>
            <person name="Hall N."/>
            <person name="Watson M."/>
            <person name="Adriaenssens E.M."/>
            <person name="Foster-Nyarko E."/>
            <person name="Jarju S."/>
            <person name="Secka A."/>
            <person name="Antonio M."/>
            <person name="Oren A."/>
            <person name="Chaudhuri R.R."/>
            <person name="La Ragione R."/>
            <person name="Hildebrand F."/>
            <person name="Pallen M.J."/>
        </authorList>
    </citation>
    <scope>NUCLEOTIDE SEQUENCE</scope>
    <source>
        <strain evidence="1">CHK187-11901</strain>
    </source>
</reference>
<dbReference type="EMBL" id="DWWM01000005">
    <property type="protein sequence ID" value="HJC35674.1"/>
    <property type="molecule type" value="Genomic_DNA"/>
</dbReference>
<organism evidence="1 2">
    <name type="scientific">Candidatus Merdibacter merdavium</name>
    <dbReference type="NCBI Taxonomy" id="2838692"/>
    <lineage>
        <taxon>Bacteria</taxon>
        <taxon>Bacillati</taxon>
        <taxon>Bacillota</taxon>
        <taxon>Erysipelotrichia</taxon>
        <taxon>Erysipelotrichales</taxon>
        <taxon>Erysipelotrichaceae</taxon>
        <taxon>Merdibacter</taxon>
    </lineage>
</organism>
<evidence type="ECO:0000313" key="2">
    <source>
        <dbReference type="Proteomes" id="UP000823896"/>
    </source>
</evidence>
<name>A0A9D2NPP2_9FIRM</name>
<dbReference type="Proteomes" id="UP000823896">
    <property type="component" value="Unassembled WGS sequence"/>
</dbReference>
<comment type="caution">
    <text evidence="1">The sequence shown here is derived from an EMBL/GenBank/DDBJ whole genome shotgun (WGS) entry which is preliminary data.</text>
</comment>
<accession>A0A9D2NPP2</accession>
<sequence length="68" mass="7843">MVYISNLIIILAVIGPGHSLKGIRSQSEAIELQEEYNERMKQLLGRYQLKLSNPMLDERTREVLENSL</sequence>
<reference evidence="1" key="2">
    <citation type="submission" date="2021-04" db="EMBL/GenBank/DDBJ databases">
        <authorList>
            <person name="Gilroy R."/>
        </authorList>
    </citation>
    <scope>NUCLEOTIDE SEQUENCE</scope>
    <source>
        <strain evidence="1">CHK187-11901</strain>
    </source>
</reference>
<proteinExistence type="predicted"/>